<gene>
    <name evidence="9" type="primary">nthB</name>
    <name evidence="9" type="ORF">GCM10011579_033760</name>
</gene>
<keyword evidence="3 5" id="KW-0456">Lyase</keyword>
<dbReference type="Gene3D" id="2.30.30.50">
    <property type="match status" value="1"/>
</dbReference>
<feature type="region of interest" description="Disordered" evidence="6">
    <location>
        <begin position="1"/>
        <end position="24"/>
    </location>
</feature>
<evidence type="ECO:0000313" key="10">
    <source>
        <dbReference type="Proteomes" id="UP000600365"/>
    </source>
</evidence>
<evidence type="ECO:0000256" key="6">
    <source>
        <dbReference type="SAM" id="MobiDB-lite"/>
    </source>
</evidence>
<evidence type="ECO:0000256" key="3">
    <source>
        <dbReference type="ARBA" id="ARBA00023239"/>
    </source>
</evidence>
<dbReference type="EC" id="4.2.1.84" evidence="5"/>
<dbReference type="InterPro" id="IPR008990">
    <property type="entry name" value="Elect_transpt_acc-like_dom_sf"/>
</dbReference>
<comment type="caution">
    <text evidence="9">The sequence shown here is derived from an EMBL/GenBank/DDBJ whole genome shotgun (WGS) entry which is preliminary data.</text>
</comment>
<evidence type="ECO:0000313" key="9">
    <source>
        <dbReference type="EMBL" id="GGN64414.1"/>
    </source>
</evidence>
<keyword evidence="10" id="KW-1185">Reference proteome</keyword>
<evidence type="ECO:0000256" key="4">
    <source>
        <dbReference type="ARBA" id="ARBA00044877"/>
    </source>
</evidence>
<accession>A0A918D466</accession>
<feature type="domain" description="Nitrile hydratase beta subunit" evidence="7">
    <location>
        <begin position="128"/>
        <end position="220"/>
    </location>
</feature>
<evidence type="ECO:0000256" key="1">
    <source>
        <dbReference type="ARBA" id="ARBA00004042"/>
    </source>
</evidence>
<dbReference type="PIRSF" id="PIRSF001427">
    <property type="entry name" value="NHase_beta"/>
    <property type="match status" value="1"/>
</dbReference>
<reference evidence="9 10" key="1">
    <citation type="journal article" date="2014" name="Int. J. Syst. Evol. Microbiol.">
        <title>Complete genome sequence of Corynebacterium casei LMG S-19264T (=DSM 44701T), isolated from a smear-ripened cheese.</title>
        <authorList>
            <consortium name="US DOE Joint Genome Institute (JGI-PGF)"/>
            <person name="Walter F."/>
            <person name="Albersmeier A."/>
            <person name="Kalinowski J."/>
            <person name="Ruckert C."/>
        </authorList>
    </citation>
    <scope>NUCLEOTIDE SEQUENCE [LARGE SCALE GENOMIC DNA]</scope>
    <source>
        <strain evidence="9 10">CGMCC 4.7111</strain>
    </source>
</reference>
<dbReference type="EMBL" id="BMMM01000005">
    <property type="protein sequence ID" value="GGN64414.1"/>
    <property type="molecule type" value="Genomic_DNA"/>
</dbReference>
<dbReference type="AlphaFoldDB" id="A0A918D466"/>
<comment type="similarity">
    <text evidence="2 5">Belongs to the nitrile hydratase subunit beta family.</text>
</comment>
<evidence type="ECO:0000256" key="5">
    <source>
        <dbReference type="PIRNR" id="PIRNR001427"/>
    </source>
</evidence>
<feature type="domain" description="Nitrile hydratase beta subunit-like N-terminal" evidence="8">
    <location>
        <begin position="1"/>
        <end position="107"/>
    </location>
</feature>
<evidence type="ECO:0000259" key="7">
    <source>
        <dbReference type="Pfam" id="PF02211"/>
    </source>
</evidence>
<comment type="catalytic activity">
    <reaction evidence="4 5">
        <text>an aliphatic primary amide = an aliphatic nitrile + H2O</text>
        <dbReference type="Rhea" id="RHEA:12673"/>
        <dbReference type="ChEBI" id="CHEBI:15377"/>
        <dbReference type="ChEBI" id="CHEBI:65285"/>
        <dbReference type="ChEBI" id="CHEBI:80291"/>
        <dbReference type="EC" id="4.2.1.84"/>
    </reaction>
</comment>
<dbReference type="InterPro" id="IPR049054">
    <property type="entry name" value="CN_hydtase_beta-like_N"/>
</dbReference>
<proteinExistence type="inferred from homology"/>
<dbReference type="Pfam" id="PF02211">
    <property type="entry name" value="NHase_beta_C"/>
    <property type="match status" value="1"/>
</dbReference>
<protein>
    <recommendedName>
        <fullName evidence="5">Nitrile hydratase subunit beta</fullName>
        <shortName evidence="5">NHase</shortName>
        <ecNumber evidence="5">4.2.1.84</ecNumber>
    </recommendedName>
</protein>
<dbReference type="InterPro" id="IPR024690">
    <property type="entry name" value="CN_hydtase_beta_dom_C"/>
</dbReference>
<comment type="function">
    <text evidence="1 5">NHase catalyzes the hydration of various nitrile compounds to the corresponding amides.</text>
</comment>
<name>A0A918D466_9ACTN</name>
<dbReference type="InterPro" id="IPR042262">
    <property type="entry name" value="CN_hydtase_beta_C"/>
</dbReference>
<dbReference type="Proteomes" id="UP000600365">
    <property type="component" value="Unassembled WGS sequence"/>
</dbReference>
<dbReference type="GO" id="GO:0018822">
    <property type="term" value="F:nitrile hydratase activity"/>
    <property type="evidence" value="ECO:0007669"/>
    <property type="project" value="UniProtKB-EC"/>
</dbReference>
<evidence type="ECO:0000259" key="8">
    <source>
        <dbReference type="Pfam" id="PF21006"/>
    </source>
</evidence>
<dbReference type="GO" id="GO:0046914">
    <property type="term" value="F:transition metal ion binding"/>
    <property type="evidence" value="ECO:0007669"/>
    <property type="project" value="InterPro"/>
</dbReference>
<dbReference type="Gene3D" id="1.10.472.20">
    <property type="entry name" value="Nitrile hydratase, beta subunit"/>
    <property type="match status" value="1"/>
</dbReference>
<dbReference type="Pfam" id="PF21006">
    <property type="entry name" value="NHase_beta_N"/>
    <property type="match status" value="1"/>
</dbReference>
<dbReference type="SUPFAM" id="SSF50090">
    <property type="entry name" value="Electron transport accessory proteins"/>
    <property type="match status" value="1"/>
</dbReference>
<organism evidence="9 10">
    <name type="scientific">Streptomyces albiflavescens</name>
    <dbReference type="NCBI Taxonomy" id="1623582"/>
    <lineage>
        <taxon>Bacteria</taxon>
        <taxon>Bacillati</taxon>
        <taxon>Actinomycetota</taxon>
        <taxon>Actinomycetes</taxon>
        <taxon>Kitasatosporales</taxon>
        <taxon>Streptomycetaceae</taxon>
        <taxon>Streptomyces</taxon>
    </lineage>
</organism>
<dbReference type="NCBIfam" id="TIGR03888">
    <property type="entry name" value="nitrile_beta"/>
    <property type="match status" value="1"/>
</dbReference>
<dbReference type="InterPro" id="IPR003168">
    <property type="entry name" value="Nitrile_hydratase_bsu"/>
</dbReference>
<sequence length="223" mass="24571">MDGIADMGGTPGWGPMHPPRRDEPVFEEPWQGRAFALAILSSRVAFGGVNLDAFRHALERLDRAAYLDDGYFGRWINGAELMLTESAILAPSAIDARARNLRGEDVEEPPIPEPARPDYMRTAEGSLRTVDSAPAFTVGKPVRAKDMSPPGHTRLPGYVRGHTGVVERIQPAAVLPDTNAHFQGENPQHVYTVRFDSREVWGSDSEPFALTAELYESYLETIS</sequence>
<evidence type="ECO:0000256" key="2">
    <source>
        <dbReference type="ARBA" id="ARBA00009098"/>
    </source>
</evidence>